<reference evidence="2" key="2">
    <citation type="journal article" date="2015" name="Fish Shellfish Immunol.">
        <title>Early steps in the European eel (Anguilla anguilla)-Vibrio vulnificus interaction in the gills: Role of the RtxA13 toxin.</title>
        <authorList>
            <person name="Callol A."/>
            <person name="Pajuelo D."/>
            <person name="Ebbesson L."/>
            <person name="Teles M."/>
            <person name="MacKenzie S."/>
            <person name="Amaro C."/>
        </authorList>
    </citation>
    <scope>NUCLEOTIDE SEQUENCE</scope>
</reference>
<accession>A0A0E9V8Z5</accession>
<reference evidence="2" key="1">
    <citation type="submission" date="2014-11" db="EMBL/GenBank/DDBJ databases">
        <authorList>
            <person name="Amaro Gonzalez C."/>
        </authorList>
    </citation>
    <scope>NUCLEOTIDE SEQUENCE</scope>
</reference>
<evidence type="ECO:0000256" key="1">
    <source>
        <dbReference type="SAM" id="SignalP"/>
    </source>
</evidence>
<keyword evidence="1" id="KW-0732">Signal</keyword>
<organism evidence="2">
    <name type="scientific">Anguilla anguilla</name>
    <name type="common">European freshwater eel</name>
    <name type="synonym">Muraena anguilla</name>
    <dbReference type="NCBI Taxonomy" id="7936"/>
    <lineage>
        <taxon>Eukaryota</taxon>
        <taxon>Metazoa</taxon>
        <taxon>Chordata</taxon>
        <taxon>Craniata</taxon>
        <taxon>Vertebrata</taxon>
        <taxon>Euteleostomi</taxon>
        <taxon>Actinopterygii</taxon>
        <taxon>Neopterygii</taxon>
        <taxon>Teleostei</taxon>
        <taxon>Anguilliformes</taxon>
        <taxon>Anguillidae</taxon>
        <taxon>Anguilla</taxon>
    </lineage>
</organism>
<feature type="signal peptide" evidence="1">
    <location>
        <begin position="1"/>
        <end position="16"/>
    </location>
</feature>
<proteinExistence type="predicted"/>
<feature type="chain" id="PRO_5002433583" evidence="1">
    <location>
        <begin position="17"/>
        <end position="37"/>
    </location>
</feature>
<sequence length="37" mass="4066">MIQFLFWTAAIHKVLSGIILARASKLDHIISSPQATS</sequence>
<dbReference type="EMBL" id="GBXM01034096">
    <property type="protein sequence ID" value="JAH74481.1"/>
    <property type="molecule type" value="Transcribed_RNA"/>
</dbReference>
<dbReference type="AlphaFoldDB" id="A0A0E9V8Z5"/>
<evidence type="ECO:0000313" key="2">
    <source>
        <dbReference type="EMBL" id="JAH74481.1"/>
    </source>
</evidence>
<protein>
    <submittedName>
        <fullName evidence="2">Uncharacterized protein</fullName>
    </submittedName>
</protein>
<name>A0A0E9V8Z5_ANGAN</name>